<keyword evidence="2 5" id="KW-0274">FAD</keyword>
<dbReference type="eggNOG" id="COG0492">
    <property type="taxonomic scope" value="Bacteria"/>
</dbReference>
<feature type="binding site" evidence="5">
    <location>
        <position position="56"/>
    </location>
    <ligand>
        <name>FAD</name>
        <dbReference type="ChEBI" id="CHEBI:57692"/>
    </ligand>
</feature>
<dbReference type="PRINTS" id="PR00469">
    <property type="entry name" value="PNDRDTASEII"/>
</dbReference>
<feature type="binding site" evidence="5">
    <location>
        <position position="101"/>
    </location>
    <ligand>
        <name>FAD</name>
        <dbReference type="ChEBI" id="CHEBI:57692"/>
    </ligand>
</feature>
<dbReference type="OrthoDB" id="9806179at2"/>
<dbReference type="GO" id="GO:0050660">
    <property type="term" value="F:flavin adenine dinucleotide binding"/>
    <property type="evidence" value="ECO:0007669"/>
    <property type="project" value="UniProtKB-UniRule"/>
</dbReference>
<keyword evidence="4 5" id="KW-0560">Oxidoreductase</keyword>
<dbReference type="AlphaFoldDB" id="F2NR17"/>
<dbReference type="HAMAP" id="MF_01685">
    <property type="entry name" value="FENR2"/>
    <property type="match status" value="1"/>
</dbReference>
<keyword evidence="1 5" id="KW-0285">Flavoprotein</keyword>
<protein>
    <recommendedName>
        <fullName evidence="5">Ferredoxin--NADP reductase</fullName>
        <shortName evidence="5">FNR</shortName>
        <shortName evidence="5">Fd-NADP(+) reductase</shortName>
        <ecNumber evidence="5">1.18.1.2</ecNumber>
    </recommendedName>
</protein>
<comment type="subunit">
    <text evidence="5">Homodimer.</text>
</comment>
<evidence type="ECO:0000256" key="5">
    <source>
        <dbReference type="HAMAP-Rule" id="MF_01685"/>
    </source>
</evidence>
<proteinExistence type="inferred from homology"/>
<comment type="cofactor">
    <cofactor evidence="5">
        <name>FAD</name>
        <dbReference type="ChEBI" id="CHEBI:57692"/>
    </cofactor>
    <text evidence="5">Binds 1 FAD per subunit.</text>
</comment>
<dbReference type="Pfam" id="PF07992">
    <property type="entry name" value="Pyr_redox_2"/>
    <property type="match status" value="1"/>
</dbReference>
<dbReference type="InterPro" id="IPR022890">
    <property type="entry name" value="Fd--NADP_Rdtase_type_2"/>
</dbReference>
<dbReference type="InterPro" id="IPR036188">
    <property type="entry name" value="FAD/NAD-bd_sf"/>
</dbReference>
<name>F2NR17_MARHT</name>
<gene>
    <name evidence="7" type="ordered locus">Marky_1864</name>
</gene>
<comment type="catalytic activity">
    <reaction evidence="5">
        <text>2 reduced [2Fe-2S]-[ferredoxin] + NADP(+) + H(+) = 2 oxidized [2Fe-2S]-[ferredoxin] + NADPH</text>
        <dbReference type="Rhea" id="RHEA:20125"/>
        <dbReference type="Rhea" id="RHEA-COMP:10000"/>
        <dbReference type="Rhea" id="RHEA-COMP:10001"/>
        <dbReference type="ChEBI" id="CHEBI:15378"/>
        <dbReference type="ChEBI" id="CHEBI:33737"/>
        <dbReference type="ChEBI" id="CHEBI:33738"/>
        <dbReference type="ChEBI" id="CHEBI:57783"/>
        <dbReference type="ChEBI" id="CHEBI:58349"/>
        <dbReference type="EC" id="1.18.1.2"/>
    </reaction>
</comment>
<reference evidence="7 8" key="1">
    <citation type="journal article" date="2012" name="Stand. Genomic Sci.">
        <title>Complete genome sequence of the aerobic, heterotroph Marinithermus hydrothermalis type strain (T1(T)) from a deep-sea hydrothermal vent chimney.</title>
        <authorList>
            <person name="Copeland A."/>
            <person name="Gu W."/>
            <person name="Yasawong M."/>
            <person name="Lapidus A."/>
            <person name="Lucas S."/>
            <person name="Deshpande S."/>
            <person name="Pagani I."/>
            <person name="Tapia R."/>
            <person name="Cheng J.F."/>
            <person name="Goodwin L.A."/>
            <person name="Pitluck S."/>
            <person name="Liolios K."/>
            <person name="Ivanova N."/>
            <person name="Mavromatis K."/>
            <person name="Mikhailova N."/>
            <person name="Pati A."/>
            <person name="Chen A."/>
            <person name="Palaniappan K."/>
            <person name="Land M."/>
            <person name="Pan C."/>
            <person name="Brambilla E.M."/>
            <person name="Rohde M."/>
            <person name="Tindall B.J."/>
            <person name="Sikorski J."/>
            <person name="Goker M."/>
            <person name="Detter J.C."/>
            <person name="Bristow J."/>
            <person name="Eisen J.A."/>
            <person name="Markowitz V."/>
            <person name="Hugenholtz P."/>
            <person name="Kyrpides N.C."/>
            <person name="Klenk H.P."/>
            <person name="Woyke T."/>
        </authorList>
    </citation>
    <scope>NUCLEOTIDE SEQUENCE [LARGE SCALE GENOMIC DNA]</scope>
    <source>
        <strain evidence="8">DSM 14884 / JCM 11576 / T1</strain>
    </source>
</reference>
<evidence type="ECO:0000259" key="6">
    <source>
        <dbReference type="Pfam" id="PF07992"/>
    </source>
</evidence>
<dbReference type="GO" id="GO:0004324">
    <property type="term" value="F:ferredoxin-NADP+ reductase activity"/>
    <property type="evidence" value="ECO:0007669"/>
    <property type="project" value="UniProtKB-UniRule"/>
</dbReference>
<evidence type="ECO:0000256" key="2">
    <source>
        <dbReference type="ARBA" id="ARBA00022827"/>
    </source>
</evidence>
<dbReference type="InterPro" id="IPR023753">
    <property type="entry name" value="FAD/NAD-binding_dom"/>
</dbReference>
<feature type="binding site" evidence="5">
    <location>
        <position position="29"/>
    </location>
    <ligand>
        <name>FAD</name>
        <dbReference type="ChEBI" id="CHEBI:57692"/>
    </ligand>
</feature>
<dbReference type="RefSeq" id="WP_013704641.1">
    <property type="nucleotide sequence ID" value="NC_015387.1"/>
</dbReference>
<dbReference type="Gene3D" id="3.50.50.60">
    <property type="entry name" value="FAD/NAD(P)-binding domain"/>
    <property type="match status" value="2"/>
</dbReference>
<evidence type="ECO:0000256" key="1">
    <source>
        <dbReference type="ARBA" id="ARBA00022630"/>
    </source>
</evidence>
<organism evidence="7 8">
    <name type="scientific">Marinithermus hydrothermalis (strain DSM 14884 / JCM 11576 / T1)</name>
    <dbReference type="NCBI Taxonomy" id="869210"/>
    <lineage>
        <taxon>Bacteria</taxon>
        <taxon>Thermotogati</taxon>
        <taxon>Deinococcota</taxon>
        <taxon>Deinococci</taxon>
        <taxon>Thermales</taxon>
        <taxon>Thermaceae</taxon>
        <taxon>Marinithermus</taxon>
    </lineage>
</organism>
<accession>F2NR17</accession>
<dbReference type="HOGENOM" id="CLU_031864_5_5_0"/>
<feature type="binding site" evidence="5">
    <location>
        <position position="340"/>
    </location>
    <ligand>
        <name>FAD</name>
        <dbReference type="ChEBI" id="CHEBI:57692"/>
    </ligand>
</feature>
<feature type="binding site" evidence="5">
    <location>
        <position position="299"/>
    </location>
    <ligand>
        <name>FAD</name>
        <dbReference type="ChEBI" id="CHEBI:57692"/>
    </ligand>
</feature>
<dbReference type="EC" id="1.18.1.2" evidence="5"/>
<dbReference type="Proteomes" id="UP000007030">
    <property type="component" value="Chromosome"/>
</dbReference>
<dbReference type="InterPro" id="IPR050097">
    <property type="entry name" value="Ferredoxin-NADP_redctase_2"/>
</dbReference>
<comment type="similarity">
    <text evidence="5">Belongs to the ferredoxin--NADP reductase type 2 family.</text>
</comment>
<feature type="binding site" evidence="5">
    <location>
        <position position="48"/>
    </location>
    <ligand>
        <name>FAD</name>
        <dbReference type="ChEBI" id="CHEBI:57692"/>
    </ligand>
</feature>
<dbReference type="SUPFAM" id="SSF51905">
    <property type="entry name" value="FAD/NAD(P)-binding domain"/>
    <property type="match status" value="1"/>
</dbReference>
<sequence length="351" mass="37793">MSQPEPIPPKTTEAAEPYSDVLIVGAGPSGLFAGFYVGLRGLSVRLIDPLPEPGGQLSALYPEKYIYDVAGFPKVRAKDLVDRLVEQLAPFQPAYALGERAETLEEADGLFRVTTSQGRAYRARAVIVTAGVGAFQPRGLEAPGIREFEGRGVAYAVRRVQEYAGRRVLIVGGGDSAVDWALGLKDVAQVTLIHRRAQFRAHAATVQQLLRAAEAQELEVLTPYEVREVTGDTQVRRAVIFHNQTGEERTLEVDAVLVLTGYVTRLGPLANWGLELERNKIKVNSRMETSRPGVFAAGDIVTYPGKLPLIALGFGEAAIAANHAAVYAHPELKVNPGHSSEKPPQGAPSGS</sequence>
<evidence type="ECO:0000313" key="8">
    <source>
        <dbReference type="Proteomes" id="UP000007030"/>
    </source>
</evidence>
<feature type="binding site" evidence="5">
    <location>
        <position position="135"/>
    </location>
    <ligand>
        <name>FAD</name>
        <dbReference type="ChEBI" id="CHEBI:57692"/>
    </ligand>
</feature>
<keyword evidence="8" id="KW-1185">Reference proteome</keyword>
<evidence type="ECO:0000313" key="7">
    <source>
        <dbReference type="EMBL" id="AEB12595.1"/>
    </source>
</evidence>
<dbReference type="EMBL" id="CP002630">
    <property type="protein sequence ID" value="AEB12595.1"/>
    <property type="molecule type" value="Genomic_DNA"/>
</dbReference>
<dbReference type="KEGG" id="mhd:Marky_1864"/>
<evidence type="ECO:0000256" key="4">
    <source>
        <dbReference type="ARBA" id="ARBA00023002"/>
    </source>
</evidence>
<dbReference type="STRING" id="869210.Marky_1864"/>
<dbReference type="GO" id="GO:0050661">
    <property type="term" value="F:NADP binding"/>
    <property type="evidence" value="ECO:0007669"/>
    <property type="project" value="UniProtKB-UniRule"/>
</dbReference>
<keyword evidence="3 5" id="KW-0521">NADP</keyword>
<feature type="binding site" evidence="5">
    <location>
        <position position="61"/>
    </location>
    <ligand>
        <name>FAD</name>
        <dbReference type="ChEBI" id="CHEBI:57692"/>
    </ligand>
</feature>
<dbReference type="PANTHER" id="PTHR48105">
    <property type="entry name" value="THIOREDOXIN REDUCTASE 1-RELATED-RELATED"/>
    <property type="match status" value="1"/>
</dbReference>
<dbReference type="PRINTS" id="PR00368">
    <property type="entry name" value="FADPNR"/>
</dbReference>
<feature type="domain" description="FAD/NAD(P)-binding" evidence="6">
    <location>
        <begin position="20"/>
        <end position="304"/>
    </location>
</feature>
<evidence type="ECO:0000256" key="3">
    <source>
        <dbReference type="ARBA" id="ARBA00022857"/>
    </source>
</evidence>